<dbReference type="Pfam" id="PF12796">
    <property type="entry name" value="Ank_2"/>
    <property type="match status" value="2"/>
</dbReference>
<protein>
    <submittedName>
        <fullName evidence="12">Protein ACCELERATED CELL DEATH 6-like</fullName>
    </submittedName>
</protein>
<evidence type="ECO:0000256" key="6">
    <source>
        <dbReference type="ARBA" id="ARBA00023043"/>
    </source>
</evidence>
<dbReference type="EMBL" id="JAAIUW010000007">
    <property type="protein sequence ID" value="KAF7823001.1"/>
    <property type="molecule type" value="Genomic_DNA"/>
</dbReference>
<evidence type="ECO:0000256" key="9">
    <source>
        <dbReference type="SAM" id="MobiDB-lite"/>
    </source>
</evidence>
<dbReference type="PROSITE" id="PS50297">
    <property type="entry name" value="ANK_REP_REGION"/>
    <property type="match status" value="3"/>
</dbReference>
<evidence type="ECO:0000256" key="2">
    <source>
        <dbReference type="ARBA" id="ARBA00004413"/>
    </source>
</evidence>
<dbReference type="GO" id="GO:0005886">
    <property type="term" value="C:plasma membrane"/>
    <property type="evidence" value="ECO:0007669"/>
    <property type="project" value="UniProtKB-SubCell"/>
</dbReference>
<feature type="repeat" description="ANK" evidence="8">
    <location>
        <begin position="434"/>
        <end position="456"/>
    </location>
</feature>
<evidence type="ECO:0000256" key="7">
    <source>
        <dbReference type="ARBA" id="ARBA00023136"/>
    </source>
</evidence>
<dbReference type="InterPro" id="IPR002110">
    <property type="entry name" value="Ankyrin_rpt"/>
</dbReference>
<comment type="subcellular location">
    <subcellularLocation>
        <location evidence="2">Cell membrane</location>
        <topology evidence="2">Peripheral membrane protein</topology>
        <orientation evidence="2">Cytoplasmic side</orientation>
    </subcellularLocation>
    <subcellularLocation>
        <location evidence="1">Membrane</location>
        <topology evidence="1">Multi-pass membrane protein</topology>
    </subcellularLocation>
</comment>
<evidence type="ECO:0000256" key="10">
    <source>
        <dbReference type="SAM" id="Phobius"/>
    </source>
</evidence>
<feature type="transmembrane region" description="Helical" evidence="10">
    <location>
        <begin position="656"/>
        <end position="679"/>
    </location>
</feature>
<gene>
    <name evidence="12" type="ORF">G2W53_021145</name>
</gene>
<organism evidence="12 13">
    <name type="scientific">Senna tora</name>
    <dbReference type="NCBI Taxonomy" id="362788"/>
    <lineage>
        <taxon>Eukaryota</taxon>
        <taxon>Viridiplantae</taxon>
        <taxon>Streptophyta</taxon>
        <taxon>Embryophyta</taxon>
        <taxon>Tracheophyta</taxon>
        <taxon>Spermatophyta</taxon>
        <taxon>Magnoliopsida</taxon>
        <taxon>eudicotyledons</taxon>
        <taxon>Gunneridae</taxon>
        <taxon>Pentapetalae</taxon>
        <taxon>rosids</taxon>
        <taxon>fabids</taxon>
        <taxon>Fabales</taxon>
        <taxon>Fabaceae</taxon>
        <taxon>Caesalpinioideae</taxon>
        <taxon>Cassia clade</taxon>
        <taxon>Senna</taxon>
    </lineage>
</organism>
<proteinExistence type="predicted"/>
<evidence type="ECO:0000256" key="3">
    <source>
        <dbReference type="ARBA" id="ARBA00022692"/>
    </source>
</evidence>
<dbReference type="Proteomes" id="UP000634136">
    <property type="component" value="Unassembled WGS sequence"/>
</dbReference>
<evidence type="ECO:0000313" key="12">
    <source>
        <dbReference type="EMBL" id="KAF7823001.1"/>
    </source>
</evidence>
<feature type="transmembrane region" description="Helical" evidence="10">
    <location>
        <begin position="621"/>
        <end position="644"/>
    </location>
</feature>
<evidence type="ECO:0000313" key="13">
    <source>
        <dbReference type="Proteomes" id="UP000634136"/>
    </source>
</evidence>
<feature type="repeat" description="ANK" evidence="8">
    <location>
        <begin position="220"/>
        <end position="252"/>
    </location>
</feature>
<evidence type="ECO:0000256" key="4">
    <source>
        <dbReference type="ARBA" id="ARBA00022737"/>
    </source>
</evidence>
<evidence type="ECO:0000256" key="5">
    <source>
        <dbReference type="ARBA" id="ARBA00022989"/>
    </source>
</evidence>
<evidence type="ECO:0000256" key="1">
    <source>
        <dbReference type="ARBA" id="ARBA00004141"/>
    </source>
</evidence>
<keyword evidence="3 10" id="KW-0812">Transmembrane</keyword>
<evidence type="ECO:0000256" key="8">
    <source>
        <dbReference type="PROSITE-ProRule" id="PRU00023"/>
    </source>
</evidence>
<feature type="domain" description="PGG" evidence="11">
    <location>
        <begin position="575"/>
        <end position="679"/>
    </location>
</feature>
<dbReference type="SMART" id="SM00248">
    <property type="entry name" value="ANK"/>
    <property type="match status" value="7"/>
</dbReference>
<feature type="transmembrane region" description="Helical" evidence="10">
    <location>
        <begin position="583"/>
        <end position="601"/>
    </location>
</feature>
<dbReference type="PROSITE" id="PS50088">
    <property type="entry name" value="ANK_REPEAT"/>
    <property type="match status" value="3"/>
</dbReference>
<dbReference type="AlphaFoldDB" id="A0A834TLF0"/>
<dbReference type="SUPFAM" id="SSF48403">
    <property type="entry name" value="Ankyrin repeat"/>
    <property type="match status" value="1"/>
</dbReference>
<dbReference type="PANTHER" id="PTHR24186:SF46">
    <property type="entry name" value="PROTEIN ACCELERATED CELL DEATH 6-LIKE"/>
    <property type="match status" value="1"/>
</dbReference>
<dbReference type="Pfam" id="PF00023">
    <property type="entry name" value="Ank"/>
    <property type="match status" value="1"/>
</dbReference>
<feature type="repeat" description="ANK" evidence="8">
    <location>
        <begin position="400"/>
        <end position="432"/>
    </location>
</feature>
<name>A0A834TLF0_9FABA</name>
<dbReference type="InterPro" id="IPR026961">
    <property type="entry name" value="PGG_dom"/>
</dbReference>
<dbReference type="Pfam" id="PF13962">
    <property type="entry name" value="PGG"/>
    <property type="match status" value="1"/>
</dbReference>
<sequence>MNNHPQQQNQEQTIRKWHLVEVGNGRSRYVLEMKEKSPTPIHLITGDDPSEFSCDPMLSADSAPVPIIKVKFESTEGGQVLKTEFESLYEKKIIIHQDKKEEKKEEEIGYLRVPYYGLITDLEMQKLRSELTHGTSKYGRHEISKEQQHEESKNLESLRDAYRLMNANVCGSNWNEIAIYKQRSPLGNTVLHLAASYGNNGIIGKVAEYAPRLFITRNSNYDTALHVAARTGHASTIQMLLNAYFPIATCDANYDYGKFLMDKSVLDLVVMLSLTLLRNNQGNTFFQEAFMVNSRNGAIIFQAFEAPFIVGNAQFEAQYKAALYQLALFALNNEEKSLLYLAIEVGCKEVVIRLMDICVLFELEPRGKSPLLPPIINRDKDMLELILSKKPNWVHLKDEEGRFPLHYAAYEGYLKGVSFLIEKCASCTMECDNKGFYPIHLAAAGGYVEVVDELLKWCPDPAEMVDKKGRNFLHIAAGTGKYKVVSYILQHPKLEKMINQKDEKGNSPLHVATRNWIMYSSRTRNLVVGSFPCSAQFGNPYDTRRLTWSALHYAGAPRNSVKVPPSEQRAWYPEQNKDRVDSLIVVSTLIITASFAAGFTVPGNVEQGKAVLLNHHMFQLFIFAITVSTYGSISTTIILIWARLGDLHLTLLALKYALPLLGITLCSLSLAFLAAVYLVVSKLSWLASTFLLVGVLLILMLLLLYVLLCLSSSSTFPILRWISYYYFLVLLKLADAETDGNHKGSNSSSSSSCT</sequence>
<feature type="region of interest" description="Disordered" evidence="9">
    <location>
        <begin position="133"/>
        <end position="152"/>
    </location>
</feature>
<feature type="compositionally biased region" description="Basic and acidic residues" evidence="9">
    <location>
        <begin position="139"/>
        <end position="152"/>
    </location>
</feature>
<feature type="transmembrane region" description="Helical" evidence="10">
    <location>
        <begin position="685"/>
        <end position="710"/>
    </location>
</feature>
<accession>A0A834TLF0</accession>
<evidence type="ECO:0000259" key="11">
    <source>
        <dbReference type="Pfam" id="PF13962"/>
    </source>
</evidence>
<dbReference type="PANTHER" id="PTHR24186">
    <property type="entry name" value="PROTEIN PHOSPHATASE 1 REGULATORY SUBUNIT"/>
    <property type="match status" value="1"/>
</dbReference>
<keyword evidence="6 8" id="KW-0040">ANK repeat</keyword>
<dbReference type="Gene3D" id="1.25.40.20">
    <property type="entry name" value="Ankyrin repeat-containing domain"/>
    <property type="match status" value="1"/>
</dbReference>
<comment type="caution">
    <text evidence="12">The sequence shown here is derived from an EMBL/GenBank/DDBJ whole genome shotgun (WGS) entry which is preliminary data.</text>
</comment>
<reference evidence="12" key="1">
    <citation type="submission" date="2020-09" db="EMBL/GenBank/DDBJ databases">
        <title>Genome-Enabled Discovery of Anthraquinone Biosynthesis in Senna tora.</title>
        <authorList>
            <person name="Kang S.-H."/>
            <person name="Pandey R.P."/>
            <person name="Lee C.-M."/>
            <person name="Sim J.-S."/>
            <person name="Jeong J.-T."/>
            <person name="Choi B.-S."/>
            <person name="Jung M."/>
            <person name="Ginzburg D."/>
            <person name="Zhao K."/>
            <person name="Won S.Y."/>
            <person name="Oh T.-J."/>
            <person name="Yu Y."/>
            <person name="Kim N.-H."/>
            <person name="Lee O.R."/>
            <person name="Lee T.-H."/>
            <person name="Bashyal P."/>
            <person name="Kim T.-S."/>
            <person name="Lee W.-H."/>
            <person name="Kawkins C."/>
            <person name="Kim C.-K."/>
            <person name="Kim J.S."/>
            <person name="Ahn B.O."/>
            <person name="Rhee S.Y."/>
            <person name="Sohng J.K."/>
        </authorList>
    </citation>
    <scope>NUCLEOTIDE SEQUENCE</scope>
    <source>
        <tissue evidence="12">Leaf</tissue>
    </source>
</reference>
<keyword evidence="13" id="KW-1185">Reference proteome</keyword>
<dbReference type="OrthoDB" id="598775at2759"/>
<dbReference type="InterPro" id="IPR036770">
    <property type="entry name" value="Ankyrin_rpt-contain_sf"/>
</dbReference>
<keyword evidence="5 10" id="KW-1133">Transmembrane helix</keyword>
<keyword evidence="7 10" id="KW-0472">Membrane</keyword>
<keyword evidence="4" id="KW-0677">Repeat</keyword>